<keyword evidence="5 6" id="KW-0472">Membrane</keyword>
<sequence length="473" mass="49020">MSFWTRRKAIDGAGAGHDGHVLKKTLSWPHLVALGVGAIVGTGIYTLTGVGAGLAGPGVILSFLIAGAVCACAALCYAELSTMIPASGSAYTYSYVAMGEPVAWVIGWSLILEYTLVCAAVAVGWSAHAQGLFKIVGTPDFLLAGPHAGGIVNLPAVIISMAVAGLLALGTRESATVNMVLVVIKIVALAVFVVLCLPAFDASHFTPFMPKGFAATPGPDGIKIGVMAAASLIFFAFYGFDAVSTAAEETKNPKRDLTIGIVGSMAACTLIYMVVAAVSIGASRAEVFSASEAPLVFILESLKHPKVAQGVALAAVVALPTVILAFMYGQSRIFFVMARDGLLPRALARVNARTGTPVLMTVLTGVLSAVLSGLLPLKEIAELANAGTLAAFIAVGASVIVLRLREPNRPRVFSTPAWPVVASGAILGCLYLFYSLPAKTQLYFLYAQLIGLAIYFLYGVRRSVLAKGASPTV</sequence>
<keyword evidence="2" id="KW-0813">Transport</keyword>
<name>A0ABS0T4S2_9CAUL</name>
<evidence type="ECO:0000256" key="1">
    <source>
        <dbReference type="ARBA" id="ARBA00004141"/>
    </source>
</evidence>
<dbReference type="Gene3D" id="1.20.1740.10">
    <property type="entry name" value="Amino acid/polyamine transporter I"/>
    <property type="match status" value="1"/>
</dbReference>
<feature type="transmembrane region" description="Helical" evidence="6">
    <location>
        <begin position="180"/>
        <end position="200"/>
    </location>
</feature>
<feature type="transmembrane region" description="Helical" evidence="6">
    <location>
        <begin position="358"/>
        <end position="377"/>
    </location>
</feature>
<comment type="caution">
    <text evidence="7">The sequence shown here is derived from an EMBL/GenBank/DDBJ whole genome shotgun (WGS) entry which is preliminary data.</text>
</comment>
<dbReference type="EMBL" id="JADWOX010000030">
    <property type="protein sequence ID" value="MBI1686890.1"/>
    <property type="molecule type" value="Genomic_DNA"/>
</dbReference>
<evidence type="ECO:0000256" key="2">
    <source>
        <dbReference type="ARBA" id="ARBA00022448"/>
    </source>
</evidence>
<dbReference type="PANTHER" id="PTHR43243">
    <property type="entry name" value="INNER MEMBRANE TRANSPORTER YGJI-RELATED"/>
    <property type="match status" value="1"/>
</dbReference>
<feature type="transmembrane region" description="Helical" evidence="6">
    <location>
        <begin position="383"/>
        <end position="404"/>
    </location>
</feature>
<reference evidence="7 8" key="1">
    <citation type="submission" date="2020-11" db="EMBL/GenBank/DDBJ databases">
        <title>genome sequence of strain KACC 18849.</title>
        <authorList>
            <person name="Gao J."/>
            <person name="Zhang X."/>
        </authorList>
    </citation>
    <scope>NUCLEOTIDE SEQUENCE [LARGE SCALE GENOMIC DNA]</scope>
    <source>
        <strain evidence="7 8">KACC 18849</strain>
    </source>
</reference>
<gene>
    <name evidence="7" type="ORF">I4Q42_24745</name>
</gene>
<feature type="transmembrane region" description="Helical" evidence="6">
    <location>
        <begin position="416"/>
        <end position="436"/>
    </location>
</feature>
<feature type="transmembrane region" description="Helical" evidence="6">
    <location>
        <begin position="220"/>
        <end position="240"/>
    </location>
</feature>
<keyword evidence="4 6" id="KW-1133">Transmembrane helix</keyword>
<feature type="transmembrane region" description="Helical" evidence="6">
    <location>
        <begin position="31"/>
        <end position="54"/>
    </location>
</feature>
<dbReference type="Pfam" id="PF13520">
    <property type="entry name" value="AA_permease_2"/>
    <property type="match status" value="1"/>
</dbReference>
<evidence type="ECO:0000256" key="4">
    <source>
        <dbReference type="ARBA" id="ARBA00022989"/>
    </source>
</evidence>
<keyword evidence="8" id="KW-1185">Reference proteome</keyword>
<dbReference type="RefSeq" id="WP_198578777.1">
    <property type="nucleotide sequence ID" value="NZ_JADWOX010000030.1"/>
</dbReference>
<dbReference type="Proteomes" id="UP000639859">
    <property type="component" value="Unassembled WGS sequence"/>
</dbReference>
<feature type="transmembrane region" description="Helical" evidence="6">
    <location>
        <begin position="261"/>
        <end position="282"/>
    </location>
</feature>
<feature type="transmembrane region" description="Helical" evidence="6">
    <location>
        <begin position="60"/>
        <end position="80"/>
    </location>
</feature>
<feature type="transmembrane region" description="Helical" evidence="6">
    <location>
        <begin position="101"/>
        <end position="127"/>
    </location>
</feature>
<dbReference type="PIRSF" id="PIRSF006060">
    <property type="entry name" value="AA_transporter"/>
    <property type="match status" value="1"/>
</dbReference>
<feature type="transmembrane region" description="Helical" evidence="6">
    <location>
        <begin position="442"/>
        <end position="460"/>
    </location>
</feature>
<evidence type="ECO:0000313" key="7">
    <source>
        <dbReference type="EMBL" id="MBI1686890.1"/>
    </source>
</evidence>
<evidence type="ECO:0000313" key="8">
    <source>
        <dbReference type="Proteomes" id="UP000639859"/>
    </source>
</evidence>
<comment type="subcellular location">
    <subcellularLocation>
        <location evidence="1">Membrane</location>
        <topology evidence="1">Multi-pass membrane protein</topology>
    </subcellularLocation>
</comment>
<evidence type="ECO:0000256" key="6">
    <source>
        <dbReference type="SAM" id="Phobius"/>
    </source>
</evidence>
<dbReference type="PANTHER" id="PTHR43243:SF4">
    <property type="entry name" value="CATIONIC AMINO ACID TRANSPORTER 4"/>
    <property type="match status" value="1"/>
</dbReference>
<protein>
    <submittedName>
        <fullName evidence="7">Amino acid permease</fullName>
    </submittedName>
</protein>
<proteinExistence type="predicted"/>
<dbReference type="InterPro" id="IPR002293">
    <property type="entry name" value="AA/rel_permease1"/>
</dbReference>
<evidence type="ECO:0000256" key="5">
    <source>
        <dbReference type="ARBA" id="ARBA00023136"/>
    </source>
</evidence>
<evidence type="ECO:0000256" key="3">
    <source>
        <dbReference type="ARBA" id="ARBA00022692"/>
    </source>
</evidence>
<feature type="transmembrane region" description="Helical" evidence="6">
    <location>
        <begin position="307"/>
        <end position="329"/>
    </location>
</feature>
<organism evidence="7 8">
    <name type="scientific">Caulobacter hibisci</name>
    <dbReference type="NCBI Taxonomy" id="2035993"/>
    <lineage>
        <taxon>Bacteria</taxon>
        <taxon>Pseudomonadati</taxon>
        <taxon>Pseudomonadota</taxon>
        <taxon>Alphaproteobacteria</taxon>
        <taxon>Caulobacterales</taxon>
        <taxon>Caulobacteraceae</taxon>
        <taxon>Caulobacter</taxon>
    </lineage>
</organism>
<feature type="transmembrane region" description="Helical" evidence="6">
    <location>
        <begin position="147"/>
        <end position="168"/>
    </location>
</feature>
<keyword evidence="3 6" id="KW-0812">Transmembrane</keyword>
<accession>A0ABS0T4S2</accession>